<evidence type="ECO:0000256" key="8">
    <source>
        <dbReference type="PROSITE-ProRule" id="PRU00094"/>
    </source>
</evidence>
<dbReference type="eggNOG" id="KOG1601">
    <property type="taxonomic scope" value="Eukaryota"/>
</dbReference>
<evidence type="ECO:0000313" key="11">
    <source>
        <dbReference type="EMBL" id="CCC69382.1"/>
    </source>
</evidence>
<dbReference type="GO" id="GO:0000122">
    <property type="term" value="P:negative regulation of transcription by RNA polymerase II"/>
    <property type="evidence" value="ECO:0007669"/>
    <property type="project" value="TreeGrafter"/>
</dbReference>
<evidence type="ECO:0000256" key="7">
    <source>
        <dbReference type="ARBA" id="ARBA00023242"/>
    </source>
</evidence>
<organism evidence="11 12">
    <name type="scientific">Naumovozyma castellii</name>
    <name type="common">Yeast</name>
    <name type="synonym">Saccharomyces castellii</name>
    <dbReference type="NCBI Taxonomy" id="27288"/>
    <lineage>
        <taxon>Eukaryota</taxon>
        <taxon>Fungi</taxon>
        <taxon>Dikarya</taxon>
        <taxon>Ascomycota</taxon>
        <taxon>Saccharomycotina</taxon>
        <taxon>Saccharomycetes</taxon>
        <taxon>Saccharomycetales</taxon>
        <taxon>Saccharomycetaceae</taxon>
        <taxon>Naumovozyma</taxon>
    </lineage>
</organism>
<dbReference type="PANTHER" id="PTHR10071">
    <property type="entry name" value="TRANSCRIPTION FACTOR GATA FAMILY MEMBER"/>
    <property type="match status" value="1"/>
</dbReference>
<dbReference type="OMA" id="NDGMEND"/>
<dbReference type="CDD" id="cd00202">
    <property type="entry name" value="ZnF_GATA"/>
    <property type="match status" value="1"/>
</dbReference>
<dbReference type="InterPro" id="IPR013860">
    <property type="entry name" value="AreA_GATA"/>
</dbReference>
<reference key="2">
    <citation type="submission" date="2011-08" db="EMBL/GenBank/DDBJ databases">
        <title>Genome sequence of Naumovozyma castellii.</title>
        <authorList>
            <person name="Gordon J.L."/>
            <person name="Armisen D."/>
            <person name="Proux-Wera E."/>
            <person name="OhEigeartaigh S.S."/>
            <person name="Byrne K.P."/>
            <person name="Wolfe K.H."/>
        </authorList>
    </citation>
    <scope>NUCLEOTIDE SEQUENCE</scope>
    <source>
        <strain>Type strain:CBS 4309</strain>
    </source>
</reference>
<reference evidence="11 12" key="1">
    <citation type="journal article" date="2011" name="Proc. Natl. Acad. Sci. U.S.A.">
        <title>Evolutionary erosion of yeast sex chromosomes by mating-type switching accidents.</title>
        <authorList>
            <person name="Gordon J.L."/>
            <person name="Armisen D."/>
            <person name="Proux-Wera E."/>
            <person name="Oheigeartaigh S.S."/>
            <person name="Byrne K.P."/>
            <person name="Wolfe K.H."/>
        </authorList>
    </citation>
    <scope>NUCLEOTIDE SEQUENCE [LARGE SCALE GENOMIC DNA]</scope>
    <source>
        <strain evidence="12">ATCC 76901 / BCRC 22586 / CBS 4309 / NBRC 1992 / NRRL Y-12630</strain>
    </source>
</reference>
<evidence type="ECO:0000256" key="6">
    <source>
        <dbReference type="ARBA" id="ARBA00023163"/>
    </source>
</evidence>
<keyword evidence="4" id="KW-0862">Zinc</keyword>
<dbReference type="GO" id="GO:0005634">
    <property type="term" value="C:nucleus"/>
    <property type="evidence" value="ECO:0007669"/>
    <property type="project" value="UniProtKB-SubCell"/>
</dbReference>
<evidence type="ECO:0000256" key="9">
    <source>
        <dbReference type="SAM" id="MobiDB-lite"/>
    </source>
</evidence>
<evidence type="ECO:0000313" key="12">
    <source>
        <dbReference type="Proteomes" id="UP000001640"/>
    </source>
</evidence>
<dbReference type="HOGENOM" id="CLU_595952_0_0_1"/>
<keyword evidence="5" id="KW-0805">Transcription regulation</keyword>
<dbReference type="EMBL" id="HE576754">
    <property type="protein sequence ID" value="CCC69382.1"/>
    <property type="molecule type" value="Genomic_DNA"/>
</dbReference>
<keyword evidence="2" id="KW-0479">Metal-binding</keyword>
<dbReference type="GO" id="GO:0045944">
    <property type="term" value="P:positive regulation of transcription by RNA polymerase II"/>
    <property type="evidence" value="ECO:0007669"/>
    <property type="project" value="TreeGrafter"/>
</dbReference>
<dbReference type="GeneID" id="96902963"/>
<dbReference type="RefSeq" id="XP_003675746.1">
    <property type="nucleotide sequence ID" value="XM_003675698.1"/>
</dbReference>
<dbReference type="SMART" id="SM00401">
    <property type="entry name" value="ZnF_GATA"/>
    <property type="match status" value="1"/>
</dbReference>
<dbReference type="Proteomes" id="UP000001640">
    <property type="component" value="Chromosome 3"/>
</dbReference>
<dbReference type="PROSITE" id="PS00344">
    <property type="entry name" value="GATA_ZN_FINGER_1"/>
    <property type="match status" value="1"/>
</dbReference>
<dbReference type="Pfam" id="PF00320">
    <property type="entry name" value="GATA"/>
    <property type="match status" value="1"/>
</dbReference>
<comment type="subcellular location">
    <subcellularLocation>
        <location evidence="1">Nucleus</location>
    </subcellularLocation>
</comment>
<feature type="domain" description="GATA-type" evidence="10">
    <location>
        <begin position="340"/>
        <end position="393"/>
    </location>
</feature>
<feature type="region of interest" description="Disordered" evidence="9">
    <location>
        <begin position="387"/>
        <end position="428"/>
    </location>
</feature>
<dbReference type="GO" id="GO:0008270">
    <property type="term" value="F:zinc ion binding"/>
    <property type="evidence" value="ECO:0007669"/>
    <property type="project" value="UniProtKB-KW"/>
</dbReference>
<dbReference type="STRING" id="1064592.G0VD20"/>
<dbReference type="AlphaFoldDB" id="G0VD20"/>
<dbReference type="InterPro" id="IPR013088">
    <property type="entry name" value="Znf_NHR/GATA"/>
</dbReference>
<dbReference type="PRINTS" id="PR00619">
    <property type="entry name" value="GATAZNFINGER"/>
</dbReference>
<dbReference type="Gene3D" id="3.30.50.10">
    <property type="entry name" value="Erythroid Transcription Factor GATA-1, subunit A"/>
    <property type="match status" value="1"/>
</dbReference>
<dbReference type="FunCoup" id="G0VD20">
    <property type="interactions" value="2111"/>
</dbReference>
<dbReference type="InterPro" id="IPR039355">
    <property type="entry name" value="Transcription_factor_GATA"/>
</dbReference>
<dbReference type="InterPro" id="IPR000679">
    <property type="entry name" value="Znf_GATA"/>
</dbReference>
<feature type="compositionally biased region" description="Basic residues" evidence="9">
    <location>
        <begin position="304"/>
        <end position="317"/>
    </location>
</feature>
<keyword evidence="3 8" id="KW-0863">Zinc-finger</keyword>
<dbReference type="PANTHER" id="PTHR10071:SF281">
    <property type="entry name" value="BOX A-BINDING FACTOR-RELATED"/>
    <property type="match status" value="1"/>
</dbReference>
<dbReference type="GO" id="GO:0000978">
    <property type="term" value="F:RNA polymerase II cis-regulatory region sequence-specific DNA binding"/>
    <property type="evidence" value="ECO:0007669"/>
    <property type="project" value="TreeGrafter"/>
</dbReference>
<evidence type="ECO:0000256" key="3">
    <source>
        <dbReference type="ARBA" id="ARBA00022771"/>
    </source>
</evidence>
<dbReference type="PROSITE" id="PS50114">
    <property type="entry name" value="GATA_ZN_FINGER_2"/>
    <property type="match status" value="1"/>
</dbReference>
<dbReference type="KEGG" id="ncs:NCAS_0C03920"/>
<name>G0VD20_NAUCA</name>
<dbReference type="FunFam" id="3.30.50.10:FF:000007">
    <property type="entry name" value="Nitrogen regulatory AreA, N-terminal"/>
    <property type="match status" value="1"/>
</dbReference>
<feature type="compositionally biased region" description="Low complexity" evidence="9">
    <location>
        <begin position="332"/>
        <end position="344"/>
    </location>
</feature>
<dbReference type="GO" id="GO:0000981">
    <property type="term" value="F:DNA-binding transcription factor activity, RNA polymerase II-specific"/>
    <property type="evidence" value="ECO:0007669"/>
    <property type="project" value="TreeGrafter"/>
</dbReference>
<dbReference type="Pfam" id="PF08550">
    <property type="entry name" value="GATA_AreA"/>
    <property type="match status" value="1"/>
</dbReference>
<dbReference type="SUPFAM" id="SSF57716">
    <property type="entry name" value="Glucocorticoid receptor-like (DNA-binding domain)"/>
    <property type="match status" value="1"/>
</dbReference>
<evidence type="ECO:0000256" key="5">
    <source>
        <dbReference type="ARBA" id="ARBA00023015"/>
    </source>
</evidence>
<keyword evidence="6" id="KW-0804">Transcription</keyword>
<evidence type="ECO:0000256" key="4">
    <source>
        <dbReference type="ARBA" id="ARBA00022833"/>
    </source>
</evidence>
<dbReference type="OrthoDB" id="515401at2759"/>
<evidence type="ECO:0000259" key="10">
    <source>
        <dbReference type="PROSITE" id="PS50114"/>
    </source>
</evidence>
<evidence type="ECO:0000256" key="1">
    <source>
        <dbReference type="ARBA" id="ARBA00004123"/>
    </source>
</evidence>
<keyword evidence="7" id="KW-0539">Nucleus</keyword>
<sequence>MTMSALTYNLKLQQQKKREETFTEQVGEPQDIWKLYRDAKEALPHRRRILNMSWRLQYLSSCRPLKTSNIQEYIKVNDGMENDPFNDVFDSDPMEQTPGETNENFEITAYGSFSNNNSLQNSEFLTNFTQQSYNSTFDYQLQDEYVDLDNVMKLQKDSSHVDYSPAQESEISNFNLDTEPTIMDDVSSQATTLMRPTSSLMNSYESNFFDTNFSTERSHSISTYAMQRTSNSNFIDSFSTSMEDNNMEIYAPSPIRIPKSKSQYVTNTNITPSPSSTSLNALMTSQHFTPMSLPIAINVNDPNKKRRPSSIQKRRPSMLKGKPSNTSLSTMNNNIPSNANNNSIRCSNCGTGTTPLWRKDANGNSLCNACGLFLKLHGVMRPLSLKTDVIKKRQRNKKTSTANNNGKKRSGALPHDQTKAVEIPSYLPSGERSNGKIIEGIDIQRNKKKGNLEWLSLDL</sequence>
<evidence type="ECO:0000256" key="2">
    <source>
        <dbReference type="ARBA" id="ARBA00022723"/>
    </source>
</evidence>
<keyword evidence="12" id="KW-1185">Reference proteome</keyword>
<gene>
    <name evidence="11" type="primary">NCAS0C03920</name>
    <name evidence="11" type="ordered locus">NCAS_0C03920</name>
</gene>
<dbReference type="InParanoid" id="G0VD20"/>
<feature type="region of interest" description="Disordered" evidence="9">
    <location>
        <begin position="296"/>
        <end position="346"/>
    </location>
</feature>
<proteinExistence type="predicted"/>
<protein>
    <recommendedName>
        <fullName evidence="10">GATA-type domain-containing protein</fullName>
    </recommendedName>
</protein>
<accession>G0VD20</accession>